<comment type="caution">
    <text evidence="1">The sequence shown here is derived from an EMBL/GenBank/DDBJ whole genome shotgun (WGS) entry which is preliminary data.</text>
</comment>
<dbReference type="EMBL" id="JAALLH010000001">
    <property type="protein sequence ID" value="NIY68097.1"/>
    <property type="molecule type" value="Genomic_DNA"/>
</dbReference>
<proteinExistence type="predicted"/>
<name>A0A7X5X7Q9_STRMQ</name>
<protein>
    <submittedName>
        <fullName evidence="1">Uncharacterized protein</fullName>
    </submittedName>
</protein>
<sequence length="125" mass="13920">MSPPAVALADAVPVAITVEYDDDYEPWGEPEIVAWEFEQINSHNYAAYTVTVRADGPVQAEESRDAGLVKLTDVGTYKDAAEIPDEHLREIATDLVGQVRDGYLADLKRTRDEINQFILQLEGQE</sequence>
<reference evidence="1 2" key="1">
    <citation type="submission" date="2020-02" db="EMBL/GenBank/DDBJ databases">
        <title>Streptomyces malaysiensis DSM14702 (JHCC583434, PFL_A843) Genome sequencing and assembly.</title>
        <authorList>
            <person name="Samborskyy M."/>
        </authorList>
    </citation>
    <scope>NUCLEOTIDE SEQUENCE [LARGE SCALE GENOMIC DNA]</scope>
    <source>
        <strain evidence="1 2">DSM 14702</strain>
    </source>
</reference>
<dbReference type="Proteomes" id="UP000536624">
    <property type="component" value="Unassembled WGS sequence"/>
</dbReference>
<accession>A0A7X5X7Q9</accession>
<dbReference type="AlphaFoldDB" id="A0A7X5X7Q9"/>
<gene>
    <name evidence="1" type="ORF">SMALB_6179</name>
</gene>
<organism evidence="1 2">
    <name type="scientific">Streptomyces malaysiensis</name>
    <dbReference type="NCBI Taxonomy" id="92644"/>
    <lineage>
        <taxon>Bacteria</taxon>
        <taxon>Bacillati</taxon>
        <taxon>Actinomycetota</taxon>
        <taxon>Actinomycetes</taxon>
        <taxon>Kitasatosporales</taxon>
        <taxon>Streptomycetaceae</taxon>
        <taxon>Streptomyces</taxon>
        <taxon>Streptomyces violaceusniger group</taxon>
    </lineage>
</organism>
<evidence type="ECO:0000313" key="1">
    <source>
        <dbReference type="EMBL" id="NIY68097.1"/>
    </source>
</evidence>
<evidence type="ECO:0000313" key="2">
    <source>
        <dbReference type="Proteomes" id="UP000536624"/>
    </source>
</evidence>